<dbReference type="Pfam" id="PF06169">
    <property type="entry name" value="DUF982"/>
    <property type="match status" value="1"/>
</dbReference>
<dbReference type="Gene3D" id="6.10.250.730">
    <property type="match status" value="1"/>
</dbReference>
<dbReference type="InterPro" id="IPR010385">
    <property type="entry name" value="DUF982"/>
</dbReference>
<proteinExistence type="predicted"/>
<evidence type="ECO:0000313" key="2">
    <source>
        <dbReference type="Proteomes" id="UP001287059"/>
    </source>
</evidence>
<reference evidence="1 2" key="1">
    <citation type="submission" date="2023-08" db="EMBL/GenBank/DDBJ databases">
        <title>Implementing the SeqCode for naming new Mesorhizobium species isolated from Vachellia karroo root nodules.</title>
        <authorList>
            <person name="Van Lill M."/>
        </authorList>
    </citation>
    <scope>NUCLEOTIDE SEQUENCE [LARGE SCALE GENOMIC DNA]</scope>
    <source>
        <strain evidence="1 2">VK24D</strain>
    </source>
</reference>
<keyword evidence="2" id="KW-1185">Reference proteome</keyword>
<name>A0ABU4Y3I0_9HYPH</name>
<dbReference type="Proteomes" id="UP001287059">
    <property type="component" value="Unassembled WGS sequence"/>
</dbReference>
<gene>
    <name evidence="1" type="ORF">RFN28_18615</name>
</gene>
<comment type="caution">
    <text evidence="1">The sequence shown here is derived from an EMBL/GenBank/DDBJ whole genome shotgun (WGS) entry which is preliminary data.</text>
</comment>
<accession>A0ABU4Y3I0</accession>
<protein>
    <submittedName>
        <fullName evidence="1">DUF982 domain-containing protein</fullName>
    </submittedName>
</protein>
<sequence>MGPQAGPGGASPIVKILRNIIGGGWLMRGSAIVPDPHPTGRQPALAADQKTTIRTEDVMNDVWFSEPVVIDFEPSGQHKVSSCFEAIECLDQRWPRRARDRAWRSANRVCRDALDGLRSPVEARKTLRKAAKAAGLLC</sequence>
<evidence type="ECO:0000313" key="1">
    <source>
        <dbReference type="EMBL" id="MDX8480459.1"/>
    </source>
</evidence>
<dbReference type="RefSeq" id="WP_320288780.1">
    <property type="nucleotide sequence ID" value="NZ_JAVIIW010000021.1"/>
</dbReference>
<dbReference type="EMBL" id="JAVIIW010000021">
    <property type="protein sequence ID" value="MDX8480459.1"/>
    <property type="molecule type" value="Genomic_DNA"/>
</dbReference>
<organism evidence="1 2">
    <name type="scientific">Mesorhizobium album</name>
    <dbReference type="NCBI Taxonomy" id="3072314"/>
    <lineage>
        <taxon>Bacteria</taxon>
        <taxon>Pseudomonadati</taxon>
        <taxon>Pseudomonadota</taxon>
        <taxon>Alphaproteobacteria</taxon>
        <taxon>Hyphomicrobiales</taxon>
        <taxon>Phyllobacteriaceae</taxon>
        <taxon>Mesorhizobium</taxon>
    </lineage>
</organism>